<dbReference type="AlphaFoldDB" id="A0A436ZT59"/>
<feature type="region of interest" description="Disordered" evidence="1">
    <location>
        <begin position="91"/>
        <end position="140"/>
    </location>
</feature>
<proteinExistence type="predicted"/>
<name>A0A436ZT59_ARTFL</name>
<feature type="compositionally biased region" description="Low complexity" evidence="1">
    <location>
        <begin position="123"/>
        <end position="132"/>
    </location>
</feature>
<dbReference type="CDD" id="cd18724">
    <property type="entry name" value="PIN_LabA-like"/>
    <property type="match status" value="1"/>
</dbReference>
<dbReference type="Gene3D" id="3.40.50.1010">
    <property type="entry name" value="5'-nuclease"/>
    <property type="match status" value="1"/>
</dbReference>
<evidence type="ECO:0000313" key="2">
    <source>
        <dbReference type="EMBL" id="RVD82134.1"/>
    </source>
</evidence>
<dbReference type="Proteomes" id="UP000283090">
    <property type="component" value="Unassembled WGS sequence"/>
</dbReference>
<protein>
    <submittedName>
        <fullName evidence="2">Uncharacterized protein</fullName>
    </submittedName>
</protein>
<evidence type="ECO:0000256" key="1">
    <source>
        <dbReference type="SAM" id="MobiDB-lite"/>
    </source>
</evidence>
<dbReference type="VEuPathDB" id="FungiDB:DFL_006568"/>
<comment type="caution">
    <text evidence="2">The sequence shown here is derived from an EMBL/GenBank/DDBJ whole genome shotgun (WGS) entry which is preliminary data.</text>
</comment>
<dbReference type="RefSeq" id="XP_067487678.1">
    <property type="nucleotide sequence ID" value="XM_067636018.1"/>
</dbReference>
<reference evidence="2 3" key="1">
    <citation type="submission" date="2019-01" db="EMBL/GenBank/DDBJ databases">
        <title>Intercellular communication is required for trap formation in the nematode-trapping fungus Duddingtonia flagrans.</title>
        <authorList>
            <person name="Youssar L."/>
            <person name="Wernet V."/>
            <person name="Hensel N."/>
            <person name="Hildebrandt H.-G."/>
            <person name="Fischer R."/>
        </authorList>
    </citation>
    <scope>NUCLEOTIDE SEQUENCE [LARGE SCALE GENOMIC DNA]</scope>
    <source>
        <strain evidence="2 3">CBS H-5679</strain>
    </source>
</reference>
<feature type="region of interest" description="Disordered" evidence="1">
    <location>
        <begin position="260"/>
        <end position="290"/>
    </location>
</feature>
<organism evidence="2 3">
    <name type="scientific">Arthrobotrys flagrans</name>
    <name type="common">Nematode-trapping fungus</name>
    <name type="synonym">Trichothecium flagrans</name>
    <dbReference type="NCBI Taxonomy" id="97331"/>
    <lineage>
        <taxon>Eukaryota</taxon>
        <taxon>Fungi</taxon>
        <taxon>Dikarya</taxon>
        <taxon>Ascomycota</taxon>
        <taxon>Pezizomycotina</taxon>
        <taxon>Orbiliomycetes</taxon>
        <taxon>Orbiliales</taxon>
        <taxon>Orbiliaceae</taxon>
        <taxon>Arthrobotrys</taxon>
    </lineage>
</organism>
<gene>
    <name evidence="2" type="ORF">DFL_006568</name>
</gene>
<dbReference type="OrthoDB" id="5590473at2759"/>
<dbReference type="GeneID" id="93588879"/>
<dbReference type="STRING" id="97331.A0A436ZT59"/>
<sequence>MDRAHTAPPSDDRNPFDLSCAIELLRSLSWYHPTSTSNSDSTAVTAAATNISDKSKPAYATAAAASTLLLHREAQQSISRRNPFLDILSSDGKTTNANNHKVDDEILAPPKNATTTAPKLGHSKTPSTSSIPKKSRKRSPVKETVAVAALSAIQRRTGFLQSLKELDRGIKVPKNPAVHVFVDYSNISIGFYDSVKKLLLDTKKSRPPPQIQHLSFKNLSLILERGRPAAKKVLVGSTRNNDLKSEAQDLNYEVSILQRVPREKQESSSSSSKSRGYASEPEQSRKKTGEQAVDEVLIMKMLESLVDFDNTPGTIVLATGDGNVTQFSEGFFKAVERALEKGWNVELVAFKRTISKSWRKLGGSQFRIILLDGFLADLVA</sequence>
<dbReference type="EMBL" id="SAEB01000009">
    <property type="protein sequence ID" value="RVD82134.1"/>
    <property type="molecule type" value="Genomic_DNA"/>
</dbReference>
<keyword evidence="3" id="KW-1185">Reference proteome</keyword>
<accession>A0A436ZT59</accession>
<evidence type="ECO:0000313" key="3">
    <source>
        <dbReference type="Proteomes" id="UP000283090"/>
    </source>
</evidence>